<dbReference type="Proteomes" id="UP000316560">
    <property type="component" value="Unassembled WGS sequence"/>
</dbReference>
<sequence>MNALSFIGNIVIVLGALIFATAALGIVRFPDAYTRISAVGTAGGLGTVFVIVGALLLQPSLTDTVKVVLIIILQLATSSIGSIAIARSAYLTRTKLSHVRFDDLAPPE</sequence>
<evidence type="ECO:0000313" key="3">
    <source>
        <dbReference type="EMBL" id="TQO20706.1"/>
    </source>
</evidence>
<evidence type="ECO:0000256" key="2">
    <source>
        <dbReference type="SAM" id="Phobius"/>
    </source>
</evidence>
<comment type="similarity">
    <text evidence="1">Belongs to the CPA3 antiporters (TC 2.A.63) subunit G family.</text>
</comment>
<accession>A0A8H2PUN7</accession>
<dbReference type="Pfam" id="PF03334">
    <property type="entry name" value="PhaG_MnhG_YufB"/>
    <property type="match status" value="1"/>
</dbReference>
<dbReference type="OrthoDB" id="3430828at2"/>
<dbReference type="EMBL" id="VFRA01000001">
    <property type="protein sequence ID" value="TQO20706.1"/>
    <property type="molecule type" value="Genomic_DNA"/>
</dbReference>
<feature type="transmembrane region" description="Helical" evidence="2">
    <location>
        <begin position="67"/>
        <end position="90"/>
    </location>
</feature>
<evidence type="ECO:0000256" key="1">
    <source>
        <dbReference type="ARBA" id="ARBA00008404"/>
    </source>
</evidence>
<dbReference type="GO" id="GO:0015385">
    <property type="term" value="F:sodium:proton antiporter activity"/>
    <property type="evidence" value="ECO:0007669"/>
    <property type="project" value="TreeGrafter"/>
</dbReference>
<keyword evidence="2" id="KW-0812">Transmembrane</keyword>
<comment type="caution">
    <text evidence="3">The sequence shown here is derived from an EMBL/GenBank/DDBJ whole genome shotgun (WGS) entry which is preliminary data.</text>
</comment>
<feature type="transmembrane region" description="Helical" evidence="2">
    <location>
        <begin position="6"/>
        <end position="27"/>
    </location>
</feature>
<proteinExistence type="inferred from homology"/>
<dbReference type="AlphaFoldDB" id="A0A8H2PUN7"/>
<dbReference type="RefSeq" id="WP_141990981.1">
    <property type="nucleotide sequence ID" value="NZ_VFRA01000001.1"/>
</dbReference>
<dbReference type="PANTHER" id="PTHR34703:SF1">
    <property type="entry name" value="ANTIPORTER SUBUNIT MNHG2-RELATED"/>
    <property type="match status" value="1"/>
</dbReference>
<evidence type="ECO:0000313" key="4">
    <source>
        <dbReference type="Proteomes" id="UP000316560"/>
    </source>
</evidence>
<reference evidence="3 4" key="1">
    <citation type="submission" date="2019-06" db="EMBL/GenBank/DDBJ databases">
        <title>Sequencing the genomes of 1000 actinobacteria strains.</title>
        <authorList>
            <person name="Klenk H.-P."/>
        </authorList>
    </citation>
    <scope>NUCLEOTIDE SEQUENCE [LARGE SCALE GENOMIC DNA]</scope>
    <source>
        <strain evidence="3 4">DSM 21947</strain>
    </source>
</reference>
<dbReference type="InterPro" id="IPR005133">
    <property type="entry name" value="PhaG_MnhG_YufB"/>
</dbReference>
<keyword evidence="2" id="KW-1133">Transmembrane helix</keyword>
<feature type="transmembrane region" description="Helical" evidence="2">
    <location>
        <begin position="39"/>
        <end position="61"/>
    </location>
</feature>
<name>A0A8H2PUN7_9MICO</name>
<keyword evidence="4" id="KW-1185">Reference proteome</keyword>
<gene>
    <name evidence="3" type="ORF">FB472_2356</name>
</gene>
<protein>
    <submittedName>
        <fullName evidence="3">Multicomponent Na+:H+ antiporter subunit G</fullName>
    </submittedName>
</protein>
<dbReference type="PANTHER" id="PTHR34703">
    <property type="entry name" value="ANTIPORTER SUBUNIT MNHG2-RELATED"/>
    <property type="match status" value="1"/>
</dbReference>
<keyword evidence="2" id="KW-0472">Membrane</keyword>
<organism evidence="3 4">
    <name type="scientific">Rhodoglobus vestalii</name>
    <dbReference type="NCBI Taxonomy" id="193384"/>
    <lineage>
        <taxon>Bacteria</taxon>
        <taxon>Bacillati</taxon>
        <taxon>Actinomycetota</taxon>
        <taxon>Actinomycetes</taxon>
        <taxon>Micrococcales</taxon>
        <taxon>Microbacteriaceae</taxon>
        <taxon>Rhodoglobus</taxon>
    </lineage>
</organism>